<evidence type="ECO:0000256" key="3">
    <source>
        <dbReference type="ARBA" id="ARBA00023027"/>
    </source>
</evidence>
<dbReference type="RefSeq" id="WP_179920393.1">
    <property type="nucleotide sequence ID" value="NZ_CP058909.1"/>
</dbReference>
<dbReference type="InterPro" id="IPR005255">
    <property type="entry name" value="PdxA_fam"/>
</dbReference>
<dbReference type="Gene3D" id="3.40.718.10">
    <property type="entry name" value="Isopropylmalate Dehydrogenase"/>
    <property type="match status" value="1"/>
</dbReference>
<evidence type="ECO:0000313" key="6">
    <source>
        <dbReference type="Proteomes" id="UP000509346"/>
    </source>
</evidence>
<feature type="region of interest" description="Disordered" evidence="4">
    <location>
        <begin position="344"/>
        <end position="364"/>
    </location>
</feature>
<dbReference type="Pfam" id="PF04166">
    <property type="entry name" value="PdxA"/>
    <property type="match status" value="1"/>
</dbReference>
<reference evidence="5 6" key="1">
    <citation type="submission" date="2020-07" db="EMBL/GenBank/DDBJ databases">
        <title>Halosimplex litoreum sp. nov. and Halosimplex rubrum sp. nov., isolated from different salt environments.</title>
        <authorList>
            <person name="Cui H."/>
        </authorList>
    </citation>
    <scope>NUCLEOTIDE SEQUENCE [LARGE SCALE GENOMIC DNA]</scope>
    <source>
        <strain evidence="5 6">R2</strain>
    </source>
</reference>
<dbReference type="AlphaFoldDB" id="A0A7D5STN1"/>
<name>A0A7D5STN1_9EURY</name>
<sequence>MERPTVAVTMGDPAGVGAEVVVEAYPALCDAATPLVVGDADVLRAAVDICDSDLTVEPVDSPSAADADPGTIPVLDLDNVDADALTYGEVREDYGAASLEYVERAIELATDGAVDAIATAPINKQATRCAGSTYAGHTGMLADYTDTDEYAMMLVEGLADAADGSVGADLIVTHVSTHVPLTEACNKVCRGRVRTTIDVTHEGLRDLGIDDPTIAVAGLNPHASDGGILGIAEGSEIEPAVDDARADGLDVVGPESPDTVFAQAAGGAYDCVVAMYHDQGHIPIKMLGFASDDAVSGVNVTAGLPIVRTSVDHGTAFDIAGEGCASEASMVDAVELAARIARNRAARDDAPAPEGSPAPDAGSD</sequence>
<dbReference type="GeneID" id="56081419"/>
<dbReference type="Proteomes" id="UP000509346">
    <property type="component" value="Chromosome"/>
</dbReference>
<dbReference type="SUPFAM" id="SSF53659">
    <property type="entry name" value="Isocitrate/Isopropylmalate dehydrogenase-like"/>
    <property type="match status" value="1"/>
</dbReference>
<dbReference type="EC" id="1.1.1.262" evidence="5"/>
<keyword evidence="1" id="KW-0479">Metal-binding</keyword>
<keyword evidence="3" id="KW-0520">NAD</keyword>
<dbReference type="KEGG" id="hpel:HZS54_02480"/>
<evidence type="ECO:0000256" key="2">
    <source>
        <dbReference type="ARBA" id="ARBA00023002"/>
    </source>
</evidence>
<evidence type="ECO:0000256" key="4">
    <source>
        <dbReference type="SAM" id="MobiDB-lite"/>
    </source>
</evidence>
<dbReference type="OrthoDB" id="26759at2157"/>
<organism evidence="5 6">
    <name type="scientific">Halosimplex pelagicum</name>
    <dbReference type="NCBI Taxonomy" id="869886"/>
    <lineage>
        <taxon>Archaea</taxon>
        <taxon>Methanobacteriati</taxon>
        <taxon>Methanobacteriota</taxon>
        <taxon>Stenosarchaea group</taxon>
        <taxon>Halobacteria</taxon>
        <taxon>Halobacteriales</taxon>
        <taxon>Haloarculaceae</taxon>
        <taxon>Halosimplex</taxon>
    </lineage>
</organism>
<evidence type="ECO:0000256" key="1">
    <source>
        <dbReference type="ARBA" id="ARBA00022723"/>
    </source>
</evidence>
<dbReference type="GO" id="GO:0051287">
    <property type="term" value="F:NAD binding"/>
    <property type="evidence" value="ECO:0007669"/>
    <property type="project" value="InterPro"/>
</dbReference>
<keyword evidence="6" id="KW-1185">Reference proteome</keyword>
<dbReference type="GO" id="GO:0050570">
    <property type="term" value="F:4-hydroxythreonine-4-phosphate dehydrogenase activity"/>
    <property type="evidence" value="ECO:0007669"/>
    <property type="project" value="UniProtKB-EC"/>
</dbReference>
<proteinExistence type="predicted"/>
<keyword evidence="2 5" id="KW-0560">Oxidoreductase</keyword>
<dbReference type="NCBIfam" id="TIGR00557">
    <property type="entry name" value="pdxA"/>
    <property type="match status" value="1"/>
</dbReference>
<accession>A0A7D5STN1</accession>
<gene>
    <name evidence="5" type="primary">pdxA</name>
    <name evidence="5" type="ORF">HZS54_02480</name>
</gene>
<dbReference type="GO" id="GO:0046872">
    <property type="term" value="F:metal ion binding"/>
    <property type="evidence" value="ECO:0007669"/>
    <property type="project" value="UniProtKB-KW"/>
</dbReference>
<protein>
    <submittedName>
        <fullName evidence="5">4-hydroxythreonine-4-phosphate dehydrogenase PdxA</fullName>
        <ecNumber evidence="5">1.1.1.262</ecNumber>
    </submittedName>
</protein>
<dbReference type="EMBL" id="CP058909">
    <property type="protein sequence ID" value="QLH80567.1"/>
    <property type="molecule type" value="Genomic_DNA"/>
</dbReference>
<dbReference type="PANTHER" id="PTHR30004:SF6">
    <property type="entry name" value="D-THREONATE 4-PHOSPHATE DEHYDROGENASE"/>
    <property type="match status" value="1"/>
</dbReference>
<evidence type="ECO:0000313" key="5">
    <source>
        <dbReference type="EMBL" id="QLH80567.1"/>
    </source>
</evidence>
<dbReference type="PANTHER" id="PTHR30004">
    <property type="entry name" value="4-HYDROXYTHREONINE-4-PHOSPHATE DEHYDROGENASE"/>
    <property type="match status" value="1"/>
</dbReference>